<dbReference type="InterPro" id="IPR011047">
    <property type="entry name" value="Quinoprotein_ADH-like_sf"/>
</dbReference>
<comment type="similarity">
    <text evidence="4">Belongs to the BamB family.</text>
</comment>
<name>A0ABN1K3K6_9BURK</name>
<keyword evidence="8" id="KW-1185">Reference proteome</keyword>
<evidence type="ECO:0000313" key="8">
    <source>
        <dbReference type="Proteomes" id="UP001500279"/>
    </source>
</evidence>
<protein>
    <recommendedName>
        <fullName evidence="4">Outer membrane protein assembly factor BamB</fullName>
    </recommendedName>
</protein>
<evidence type="ECO:0000256" key="4">
    <source>
        <dbReference type="HAMAP-Rule" id="MF_00923"/>
    </source>
</evidence>
<dbReference type="SMART" id="SM00564">
    <property type="entry name" value="PQQ"/>
    <property type="match status" value="4"/>
</dbReference>
<dbReference type="SUPFAM" id="SSF50998">
    <property type="entry name" value="Quinoprotein alcohol dehydrogenase-like"/>
    <property type="match status" value="1"/>
</dbReference>
<organism evidence="7 8">
    <name type="scientific">Ideonella azotifigens</name>
    <dbReference type="NCBI Taxonomy" id="513160"/>
    <lineage>
        <taxon>Bacteria</taxon>
        <taxon>Pseudomonadati</taxon>
        <taxon>Pseudomonadota</taxon>
        <taxon>Betaproteobacteria</taxon>
        <taxon>Burkholderiales</taxon>
        <taxon>Sphaerotilaceae</taxon>
        <taxon>Ideonella</taxon>
    </lineage>
</organism>
<keyword evidence="1 4" id="KW-0732">Signal</keyword>
<dbReference type="NCBIfam" id="TIGR03300">
    <property type="entry name" value="assembly_YfgL"/>
    <property type="match status" value="1"/>
</dbReference>
<dbReference type="InterPro" id="IPR002372">
    <property type="entry name" value="PQQ_rpt_dom"/>
</dbReference>
<feature type="signal peptide" evidence="5">
    <location>
        <begin position="1"/>
        <end position="25"/>
    </location>
</feature>
<keyword evidence="3 4" id="KW-0998">Cell outer membrane</keyword>
<keyword evidence="4" id="KW-0564">Palmitate</keyword>
<comment type="subunit">
    <text evidence="4">Part of the Bam complex.</text>
</comment>
<dbReference type="PANTHER" id="PTHR34512:SF30">
    <property type="entry name" value="OUTER MEMBRANE PROTEIN ASSEMBLY FACTOR BAMB"/>
    <property type="match status" value="1"/>
</dbReference>
<comment type="caution">
    <text evidence="7">The sequence shown here is derived from an EMBL/GenBank/DDBJ whole genome shotgun (WGS) entry which is preliminary data.</text>
</comment>
<feature type="domain" description="Pyrrolo-quinoline quinone repeat" evidence="6">
    <location>
        <begin position="99"/>
        <end position="305"/>
    </location>
</feature>
<accession>A0ABN1K3K6</accession>
<keyword evidence="4" id="KW-0449">Lipoprotein</keyword>
<gene>
    <name evidence="4 7" type="primary">bamB</name>
    <name evidence="7" type="ORF">GCM10009107_29190</name>
</gene>
<evidence type="ECO:0000256" key="1">
    <source>
        <dbReference type="ARBA" id="ARBA00022729"/>
    </source>
</evidence>
<evidence type="ECO:0000313" key="7">
    <source>
        <dbReference type="EMBL" id="GAA0753685.1"/>
    </source>
</evidence>
<evidence type="ECO:0000256" key="2">
    <source>
        <dbReference type="ARBA" id="ARBA00023136"/>
    </source>
</evidence>
<comment type="function">
    <text evidence="4">Part of the outer membrane protein assembly complex, which is involved in assembly and insertion of beta-barrel proteins into the outer membrane.</text>
</comment>
<sequence>MNGALNRWLSGGLLGVLAAASLGLAGCSSDKAPPAPLQPVQPQIAGRQVWRLPLGSDVSFPMATVVRDGKVFAASDNGSVVAVEAATGREIWRTRVDGKLSAGVGSDGRFAAVVTQDNELVVLDAGKDKWKARLDARVVTAPLVAGERVFVMSVDRAVSAYDVLDGHKLWTLRRPGDALTLAQSSVLAAYKDTLLAAQGSRLLGLDPTQGNVRWEATVATPRGTNEVERLSDLVGPPARNGNVLCMRAFQTGVGCVDADRGAVLWTMPGGGVQSVAADADYVFSADASDRISARRRRDGNTVWTNERFLNRGLSAPISVGKTVVFGDFEGQVHFLSRDAGTPLLRLPTDGSAVIGVPVLSDTTMVVTTRNGGLFGFRPE</sequence>
<evidence type="ECO:0000256" key="5">
    <source>
        <dbReference type="SAM" id="SignalP"/>
    </source>
</evidence>
<comment type="subcellular location">
    <subcellularLocation>
        <location evidence="4">Cell outer membrane</location>
        <topology evidence="4">Lipid-anchor</topology>
    </subcellularLocation>
</comment>
<dbReference type="Pfam" id="PF13360">
    <property type="entry name" value="PQQ_2"/>
    <property type="match status" value="1"/>
</dbReference>
<feature type="chain" id="PRO_5045077270" description="Outer membrane protein assembly factor BamB" evidence="5">
    <location>
        <begin position="26"/>
        <end position="379"/>
    </location>
</feature>
<dbReference type="Gene3D" id="2.130.10.10">
    <property type="entry name" value="YVTN repeat-like/Quinoprotein amine dehydrogenase"/>
    <property type="match status" value="1"/>
</dbReference>
<dbReference type="RefSeq" id="WP_231012859.1">
    <property type="nucleotide sequence ID" value="NZ_BAAAEW010000018.1"/>
</dbReference>
<dbReference type="InterPro" id="IPR017687">
    <property type="entry name" value="BamB"/>
</dbReference>
<dbReference type="InterPro" id="IPR015943">
    <property type="entry name" value="WD40/YVTN_repeat-like_dom_sf"/>
</dbReference>
<dbReference type="PROSITE" id="PS51257">
    <property type="entry name" value="PROKAR_LIPOPROTEIN"/>
    <property type="match status" value="1"/>
</dbReference>
<dbReference type="PANTHER" id="PTHR34512">
    <property type="entry name" value="CELL SURFACE PROTEIN"/>
    <property type="match status" value="1"/>
</dbReference>
<dbReference type="EMBL" id="BAAAEW010000018">
    <property type="protein sequence ID" value="GAA0753685.1"/>
    <property type="molecule type" value="Genomic_DNA"/>
</dbReference>
<evidence type="ECO:0000256" key="3">
    <source>
        <dbReference type="ARBA" id="ARBA00023237"/>
    </source>
</evidence>
<evidence type="ECO:0000259" key="6">
    <source>
        <dbReference type="Pfam" id="PF13360"/>
    </source>
</evidence>
<keyword evidence="2 4" id="KW-0472">Membrane</keyword>
<reference evidence="7 8" key="1">
    <citation type="journal article" date="2019" name="Int. J. Syst. Evol. Microbiol.">
        <title>The Global Catalogue of Microorganisms (GCM) 10K type strain sequencing project: providing services to taxonomists for standard genome sequencing and annotation.</title>
        <authorList>
            <consortium name="The Broad Institute Genomics Platform"/>
            <consortium name="The Broad Institute Genome Sequencing Center for Infectious Disease"/>
            <person name="Wu L."/>
            <person name="Ma J."/>
        </authorList>
    </citation>
    <scope>NUCLEOTIDE SEQUENCE [LARGE SCALE GENOMIC DNA]</scope>
    <source>
        <strain evidence="7 8">JCM 15503</strain>
    </source>
</reference>
<dbReference type="Proteomes" id="UP001500279">
    <property type="component" value="Unassembled WGS sequence"/>
</dbReference>
<dbReference type="HAMAP" id="MF_00923">
    <property type="entry name" value="OM_assembly_BamB"/>
    <property type="match status" value="1"/>
</dbReference>
<dbReference type="InterPro" id="IPR018391">
    <property type="entry name" value="PQQ_b-propeller_rpt"/>
</dbReference>
<proteinExistence type="inferred from homology"/>